<proteinExistence type="predicted"/>
<dbReference type="PANTHER" id="PTHR30404:SF0">
    <property type="entry name" value="N-ACETYLMURAMOYL-L-ALANINE AMIDASE AMIC"/>
    <property type="match status" value="1"/>
</dbReference>
<dbReference type="InterPro" id="IPR050695">
    <property type="entry name" value="N-acetylmuramoyl_amidase_3"/>
</dbReference>
<dbReference type="Gene3D" id="3.40.630.40">
    <property type="entry name" value="Zn-dependent exopeptidases"/>
    <property type="match status" value="1"/>
</dbReference>
<evidence type="ECO:0000313" key="3">
    <source>
        <dbReference type="EMBL" id="SFD41007.1"/>
    </source>
</evidence>
<dbReference type="PROSITE" id="PS51724">
    <property type="entry name" value="SPOR"/>
    <property type="match status" value="1"/>
</dbReference>
<dbReference type="RefSeq" id="WP_090080130.1">
    <property type="nucleotide sequence ID" value="NZ_FOMR01000001.1"/>
</dbReference>
<protein>
    <submittedName>
        <fullName evidence="3">N-acetylmuramoyl-L-alanine amidase</fullName>
    </submittedName>
</protein>
<dbReference type="GO" id="GO:0030288">
    <property type="term" value="C:outer membrane-bounded periplasmic space"/>
    <property type="evidence" value="ECO:0007669"/>
    <property type="project" value="TreeGrafter"/>
</dbReference>
<dbReference type="SMART" id="SM00646">
    <property type="entry name" value="Ami_3"/>
    <property type="match status" value="1"/>
</dbReference>
<dbReference type="EMBL" id="FOMR01000001">
    <property type="protein sequence ID" value="SFD41007.1"/>
    <property type="molecule type" value="Genomic_DNA"/>
</dbReference>
<sequence length="267" mass="29282">MKLYLDPGHGGSDAGAQGKGINEKTLNLDIALRIRTILTQDYKGVRVRMSRSDDRTKSLRERTNEANGWGADFYLSIHCNAFNGAARGYEDFIYSSLSDRSDTAAHQRAIHKEVMKTNELPDRGLKKANFHVLRETAMPALLTENGFIDNPADARKMANPAWRQAVARGHVNGLAKAFKLKLAASNQALCKVIAGGFHSKENASTRVELLKSHGISAFITKTSIAGKPWYRVQAGAYSNRKNARTHLDTVRAAGINDAYITGRGQGV</sequence>
<evidence type="ECO:0000259" key="2">
    <source>
        <dbReference type="PROSITE" id="PS51724"/>
    </source>
</evidence>
<dbReference type="CDD" id="cd02696">
    <property type="entry name" value="MurNAc-LAA"/>
    <property type="match status" value="1"/>
</dbReference>
<feature type="domain" description="SPOR" evidence="2">
    <location>
        <begin position="184"/>
        <end position="263"/>
    </location>
</feature>
<evidence type="ECO:0000256" key="1">
    <source>
        <dbReference type="ARBA" id="ARBA00022801"/>
    </source>
</evidence>
<dbReference type="GO" id="GO:0009253">
    <property type="term" value="P:peptidoglycan catabolic process"/>
    <property type="evidence" value="ECO:0007669"/>
    <property type="project" value="InterPro"/>
</dbReference>
<keyword evidence="4" id="KW-1185">Reference proteome</keyword>
<gene>
    <name evidence="3" type="ORF">SAMN05216238_101213</name>
</gene>
<accession>A0A1I1S3Q8</accession>
<dbReference type="AlphaFoldDB" id="A0A1I1S3Q8"/>
<dbReference type="GO" id="GO:0042834">
    <property type="term" value="F:peptidoglycan binding"/>
    <property type="evidence" value="ECO:0007669"/>
    <property type="project" value="InterPro"/>
</dbReference>
<dbReference type="SUPFAM" id="SSF53187">
    <property type="entry name" value="Zn-dependent exopeptidases"/>
    <property type="match status" value="1"/>
</dbReference>
<reference evidence="4" key="1">
    <citation type="submission" date="2016-10" db="EMBL/GenBank/DDBJ databases">
        <authorList>
            <person name="Varghese N."/>
            <person name="Submissions S."/>
        </authorList>
    </citation>
    <scope>NUCLEOTIDE SEQUENCE [LARGE SCALE GENOMIC DNA]</scope>
    <source>
        <strain evidence="4">DSM 22530</strain>
    </source>
</reference>
<dbReference type="PANTHER" id="PTHR30404">
    <property type="entry name" value="N-ACETYLMURAMOYL-L-ALANINE AMIDASE"/>
    <property type="match status" value="1"/>
</dbReference>
<keyword evidence="1" id="KW-0378">Hydrolase</keyword>
<dbReference type="STRING" id="640948.SAMN05216238_101213"/>
<dbReference type="SUPFAM" id="SSF110997">
    <property type="entry name" value="Sporulation related repeat"/>
    <property type="match status" value="1"/>
</dbReference>
<dbReference type="Proteomes" id="UP000199474">
    <property type="component" value="Unassembled WGS sequence"/>
</dbReference>
<dbReference type="InterPro" id="IPR036680">
    <property type="entry name" value="SPOR-like_sf"/>
</dbReference>
<organism evidence="3 4">
    <name type="scientific">Lentibacillus persicus</name>
    <dbReference type="NCBI Taxonomy" id="640948"/>
    <lineage>
        <taxon>Bacteria</taxon>
        <taxon>Bacillati</taxon>
        <taxon>Bacillota</taxon>
        <taxon>Bacilli</taxon>
        <taxon>Bacillales</taxon>
        <taxon>Bacillaceae</taxon>
        <taxon>Lentibacillus</taxon>
    </lineage>
</organism>
<dbReference type="InterPro" id="IPR002508">
    <property type="entry name" value="MurNAc-LAA_cat"/>
</dbReference>
<dbReference type="Pfam" id="PF01520">
    <property type="entry name" value="Amidase_3"/>
    <property type="match status" value="1"/>
</dbReference>
<dbReference type="Pfam" id="PF05036">
    <property type="entry name" value="SPOR"/>
    <property type="match status" value="1"/>
</dbReference>
<dbReference type="GO" id="GO:0008745">
    <property type="term" value="F:N-acetylmuramoyl-L-alanine amidase activity"/>
    <property type="evidence" value="ECO:0007669"/>
    <property type="project" value="InterPro"/>
</dbReference>
<evidence type="ECO:0000313" key="4">
    <source>
        <dbReference type="Proteomes" id="UP000199474"/>
    </source>
</evidence>
<name>A0A1I1S3Q8_9BACI</name>
<dbReference type="Gene3D" id="3.30.70.1070">
    <property type="entry name" value="Sporulation related repeat"/>
    <property type="match status" value="1"/>
</dbReference>
<dbReference type="InterPro" id="IPR007730">
    <property type="entry name" value="SPOR-like_dom"/>
</dbReference>
<dbReference type="OrthoDB" id="9763643at2"/>